<dbReference type="NCBIfam" id="NF041820">
    <property type="entry name" value="daptide_MTase"/>
    <property type="match status" value="1"/>
</dbReference>
<dbReference type="RefSeq" id="WP_127886048.1">
    <property type="nucleotide sequence ID" value="NZ_CP028137.1"/>
</dbReference>
<feature type="domain" description="Methyltransferase" evidence="1">
    <location>
        <begin position="65"/>
        <end position="164"/>
    </location>
</feature>
<evidence type="ECO:0000259" key="1">
    <source>
        <dbReference type="Pfam" id="PF13649"/>
    </source>
</evidence>
<organism evidence="2 3">
    <name type="scientific">Rathayibacter festucae DSM 15932</name>
    <dbReference type="NCBI Taxonomy" id="1328866"/>
    <lineage>
        <taxon>Bacteria</taxon>
        <taxon>Bacillati</taxon>
        <taxon>Actinomycetota</taxon>
        <taxon>Actinomycetes</taxon>
        <taxon>Micrococcales</taxon>
        <taxon>Microbacteriaceae</taxon>
        <taxon>Rathayibacter</taxon>
    </lineage>
</organism>
<dbReference type="Pfam" id="PF13649">
    <property type="entry name" value="Methyltransf_25"/>
    <property type="match status" value="1"/>
</dbReference>
<accession>A0A3T0SXE8</accession>
<dbReference type="AlphaFoldDB" id="A0A3T0SXE8"/>
<proteinExistence type="predicted"/>
<evidence type="ECO:0000313" key="2">
    <source>
        <dbReference type="EMBL" id="AZZ50955.1"/>
    </source>
</evidence>
<dbReference type="KEGG" id="rfs:C1I64_02075"/>
<name>A0A3T0SXE8_9MICO</name>
<evidence type="ECO:0000313" key="3">
    <source>
        <dbReference type="Proteomes" id="UP000285317"/>
    </source>
</evidence>
<dbReference type="EMBL" id="CP028137">
    <property type="protein sequence ID" value="AZZ50955.1"/>
    <property type="molecule type" value="Genomic_DNA"/>
</dbReference>
<protein>
    <recommendedName>
        <fullName evidence="1">Methyltransferase domain-containing protein</fullName>
    </recommendedName>
</protein>
<reference evidence="2 3" key="1">
    <citation type="submission" date="2018-03" db="EMBL/GenBank/DDBJ databases">
        <title>Bacteriophage NCPPB3778 and a type I-E CRISPR drive the evolution of the US Biological Select Agent, Rathayibacter toxicus.</title>
        <authorList>
            <person name="Davis E.W.II."/>
            <person name="Tabima J.F."/>
            <person name="Weisberg A.J."/>
            <person name="Dantas Lopes L."/>
            <person name="Wiseman M.S."/>
            <person name="Wiseman M.S."/>
            <person name="Pupko T."/>
            <person name="Belcher M.S."/>
            <person name="Sechler A.J."/>
            <person name="Tancos M.A."/>
            <person name="Schroeder B.K."/>
            <person name="Murray T.D."/>
            <person name="Luster D.G."/>
            <person name="Schneider W.L."/>
            <person name="Rogers E."/>
            <person name="Andreote F.D."/>
            <person name="Grunwald N.J."/>
            <person name="Putnam M.L."/>
            <person name="Chang J.H."/>
        </authorList>
    </citation>
    <scope>NUCLEOTIDE SEQUENCE [LARGE SCALE GENOMIC DNA]</scope>
    <source>
        <strain evidence="2 3">DSM 15932</strain>
    </source>
</reference>
<dbReference type="Gene3D" id="3.40.50.150">
    <property type="entry name" value="Vaccinia Virus protein VP39"/>
    <property type="match status" value="1"/>
</dbReference>
<dbReference type="CDD" id="cd02440">
    <property type="entry name" value="AdoMet_MTases"/>
    <property type="match status" value="1"/>
</dbReference>
<gene>
    <name evidence="2" type="ORF">C1I64_02075</name>
</gene>
<dbReference type="InterPro" id="IPR029063">
    <property type="entry name" value="SAM-dependent_MTases_sf"/>
</dbReference>
<dbReference type="SUPFAM" id="SSF53335">
    <property type="entry name" value="S-adenosyl-L-methionine-dependent methyltransferases"/>
    <property type="match status" value="1"/>
</dbReference>
<dbReference type="InterPro" id="IPR041698">
    <property type="entry name" value="Methyltransf_25"/>
</dbReference>
<dbReference type="Proteomes" id="UP000285317">
    <property type="component" value="Chromosome"/>
</dbReference>
<sequence>MQHPSDPPPLTAASAALLGALSPATVAPEDLYGPDGSVVYEHFTAEDRSEISPLLAAVRRTEGPILELACGGGRLTVPLLGLGRPVVGLDLSPTMVDILRSRIAALPAARIADGSRALVGDMTCFHLPERFGAVVLGATSIALLDRAGRHAFLRAAREHLGADGVLLITASSPDHAYVAGSRSSRIRAVPGPSGGPGAAVVTSAVTPDGLHRDVEVVQLGLDPEGRAAARFFRSRVNVVDADQVAVEAERAGLWLVARTALVETEDSTLLQLVRA</sequence>
<dbReference type="InterPro" id="IPR049690">
    <property type="entry name" value="Daptide_MTase"/>
</dbReference>